<dbReference type="EMBL" id="BSYO01000025">
    <property type="protein sequence ID" value="GMH22849.1"/>
    <property type="molecule type" value="Genomic_DNA"/>
</dbReference>
<reference evidence="2" key="1">
    <citation type="submission" date="2023-05" db="EMBL/GenBank/DDBJ databases">
        <title>Nepenthes gracilis genome sequencing.</title>
        <authorList>
            <person name="Fukushima K."/>
        </authorList>
    </citation>
    <scope>NUCLEOTIDE SEQUENCE</scope>
    <source>
        <strain evidence="2">SING2019-196</strain>
    </source>
</reference>
<dbReference type="AlphaFoldDB" id="A0AAD3T5L9"/>
<feature type="compositionally biased region" description="Polar residues" evidence="1">
    <location>
        <begin position="98"/>
        <end position="117"/>
    </location>
</feature>
<proteinExistence type="predicted"/>
<feature type="compositionally biased region" description="Low complexity" evidence="1">
    <location>
        <begin position="34"/>
        <end position="43"/>
    </location>
</feature>
<protein>
    <submittedName>
        <fullName evidence="2">Uncharacterized protein</fullName>
    </submittedName>
</protein>
<dbReference type="Proteomes" id="UP001279734">
    <property type="component" value="Unassembled WGS sequence"/>
</dbReference>
<evidence type="ECO:0000313" key="3">
    <source>
        <dbReference type="Proteomes" id="UP001279734"/>
    </source>
</evidence>
<evidence type="ECO:0000256" key="1">
    <source>
        <dbReference type="SAM" id="MobiDB-lite"/>
    </source>
</evidence>
<sequence>MMYKATGRILPLPPSLPSRTTKKPKSPQEHVKENTTAISTSTSNSFEILHDEDGSSNLVNPRDVPQSMDNQLSLSTQITPIEKPSDVVVMDGLESHDTCNSSIESESPRPSHTNTFY</sequence>
<keyword evidence="3" id="KW-1185">Reference proteome</keyword>
<evidence type="ECO:0000313" key="2">
    <source>
        <dbReference type="EMBL" id="GMH22849.1"/>
    </source>
</evidence>
<feature type="region of interest" description="Disordered" evidence="1">
    <location>
        <begin position="97"/>
        <end position="117"/>
    </location>
</feature>
<name>A0AAD3T5L9_NEPGR</name>
<feature type="region of interest" description="Disordered" evidence="1">
    <location>
        <begin position="1"/>
        <end position="43"/>
    </location>
</feature>
<organism evidence="2 3">
    <name type="scientific">Nepenthes gracilis</name>
    <name type="common">Slender pitcher plant</name>
    <dbReference type="NCBI Taxonomy" id="150966"/>
    <lineage>
        <taxon>Eukaryota</taxon>
        <taxon>Viridiplantae</taxon>
        <taxon>Streptophyta</taxon>
        <taxon>Embryophyta</taxon>
        <taxon>Tracheophyta</taxon>
        <taxon>Spermatophyta</taxon>
        <taxon>Magnoliopsida</taxon>
        <taxon>eudicotyledons</taxon>
        <taxon>Gunneridae</taxon>
        <taxon>Pentapetalae</taxon>
        <taxon>Caryophyllales</taxon>
        <taxon>Nepenthaceae</taxon>
        <taxon>Nepenthes</taxon>
    </lineage>
</organism>
<accession>A0AAD3T5L9</accession>
<comment type="caution">
    <text evidence="2">The sequence shown here is derived from an EMBL/GenBank/DDBJ whole genome shotgun (WGS) entry which is preliminary data.</text>
</comment>
<gene>
    <name evidence="2" type="ORF">Nepgr_024692</name>
</gene>